<keyword evidence="2" id="KW-0813">Transport</keyword>
<dbReference type="PROSITE" id="PS50850">
    <property type="entry name" value="MFS"/>
    <property type="match status" value="1"/>
</dbReference>
<accession>A0ABS6B896</accession>
<feature type="transmembrane region" description="Helical" evidence="6">
    <location>
        <begin position="115"/>
        <end position="134"/>
    </location>
</feature>
<evidence type="ECO:0000256" key="6">
    <source>
        <dbReference type="SAM" id="Phobius"/>
    </source>
</evidence>
<feature type="transmembrane region" description="Helical" evidence="6">
    <location>
        <begin position="407"/>
        <end position="432"/>
    </location>
</feature>
<protein>
    <submittedName>
        <fullName evidence="8">MFS transporter</fullName>
    </submittedName>
</protein>
<dbReference type="Pfam" id="PF07690">
    <property type="entry name" value="MFS_1"/>
    <property type="match status" value="1"/>
</dbReference>
<feature type="transmembrane region" description="Helical" evidence="6">
    <location>
        <begin position="85"/>
        <end position="108"/>
    </location>
</feature>
<feature type="transmembrane region" description="Helical" evidence="6">
    <location>
        <begin position="366"/>
        <end position="387"/>
    </location>
</feature>
<comment type="caution">
    <text evidence="8">The sequence shown here is derived from an EMBL/GenBank/DDBJ whole genome shotgun (WGS) entry which is preliminary data.</text>
</comment>
<evidence type="ECO:0000256" key="2">
    <source>
        <dbReference type="ARBA" id="ARBA00022448"/>
    </source>
</evidence>
<feature type="domain" description="Major facilitator superfamily (MFS) profile" evidence="7">
    <location>
        <begin position="52"/>
        <end position="451"/>
    </location>
</feature>
<dbReference type="InterPro" id="IPR011701">
    <property type="entry name" value="MFS"/>
</dbReference>
<dbReference type="PANTHER" id="PTHR42718">
    <property type="entry name" value="MAJOR FACILITATOR SUPERFAMILY MULTIDRUG TRANSPORTER MFSC"/>
    <property type="match status" value="1"/>
</dbReference>
<evidence type="ECO:0000313" key="9">
    <source>
        <dbReference type="Proteomes" id="UP000733379"/>
    </source>
</evidence>
<keyword evidence="5 6" id="KW-0472">Membrane</keyword>
<evidence type="ECO:0000313" key="8">
    <source>
        <dbReference type="EMBL" id="MBU3066531.1"/>
    </source>
</evidence>
<dbReference type="Proteomes" id="UP000733379">
    <property type="component" value="Unassembled WGS sequence"/>
</dbReference>
<feature type="transmembrane region" description="Helical" evidence="6">
    <location>
        <begin position="47"/>
        <end position="65"/>
    </location>
</feature>
<keyword evidence="4 6" id="KW-1133">Transmembrane helix</keyword>
<feature type="transmembrane region" description="Helical" evidence="6">
    <location>
        <begin position="140"/>
        <end position="164"/>
    </location>
</feature>
<organism evidence="8 9">
    <name type="scientific">Nocardia albiluteola</name>
    <dbReference type="NCBI Taxonomy" id="2842303"/>
    <lineage>
        <taxon>Bacteria</taxon>
        <taxon>Bacillati</taxon>
        <taxon>Actinomycetota</taxon>
        <taxon>Actinomycetes</taxon>
        <taxon>Mycobacteriales</taxon>
        <taxon>Nocardiaceae</taxon>
        <taxon>Nocardia</taxon>
    </lineage>
</organism>
<reference evidence="8 9" key="1">
    <citation type="submission" date="2021-06" db="EMBL/GenBank/DDBJ databases">
        <title>Actinomycetes sequencing.</title>
        <authorList>
            <person name="Shan Q."/>
        </authorList>
    </citation>
    <scope>NUCLEOTIDE SEQUENCE [LARGE SCALE GENOMIC DNA]</scope>
    <source>
        <strain evidence="8 9">NEAU-G5</strain>
    </source>
</reference>
<proteinExistence type="predicted"/>
<dbReference type="EMBL" id="JAHKNI010000015">
    <property type="protein sequence ID" value="MBU3066531.1"/>
    <property type="molecule type" value="Genomic_DNA"/>
</dbReference>
<keyword evidence="3 6" id="KW-0812">Transmembrane</keyword>
<evidence type="ECO:0000256" key="5">
    <source>
        <dbReference type="ARBA" id="ARBA00023136"/>
    </source>
</evidence>
<feature type="transmembrane region" description="Helical" evidence="6">
    <location>
        <begin position="312"/>
        <end position="330"/>
    </location>
</feature>
<feature type="transmembrane region" description="Helical" evidence="6">
    <location>
        <begin position="273"/>
        <end position="300"/>
    </location>
</feature>
<evidence type="ECO:0000256" key="1">
    <source>
        <dbReference type="ARBA" id="ARBA00004651"/>
    </source>
</evidence>
<gene>
    <name evidence="8" type="ORF">KO481_34050</name>
</gene>
<feature type="transmembrane region" description="Helical" evidence="6">
    <location>
        <begin position="176"/>
        <end position="195"/>
    </location>
</feature>
<comment type="subcellular location">
    <subcellularLocation>
        <location evidence="1">Cell membrane</location>
        <topology evidence="1">Multi-pass membrane protein</topology>
    </subcellularLocation>
</comment>
<evidence type="ECO:0000256" key="4">
    <source>
        <dbReference type="ARBA" id="ARBA00022989"/>
    </source>
</evidence>
<dbReference type="SUPFAM" id="SSF103473">
    <property type="entry name" value="MFS general substrate transporter"/>
    <property type="match status" value="1"/>
</dbReference>
<feature type="transmembrane region" description="Helical" evidence="6">
    <location>
        <begin position="536"/>
        <end position="556"/>
    </location>
</feature>
<dbReference type="PANTHER" id="PTHR42718:SF9">
    <property type="entry name" value="MAJOR FACILITATOR SUPERFAMILY MULTIDRUG TRANSPORTER MFSC"/>
    <property type="match status" value="1"/>
</dbReference>
<feature type="transmembrane region" description="Helical" evidence="6">
    <location>
        <begin position="207"/>
        <end position="227"/>
    </location>
</feature>
<evidence type="ECO:0000256" key="3">
    <source>
        <dbReference type="ARBA" id="ARBA00022692"/>
    </source>
</evidence>
<sequence>MRQRVSPAHAVVCEVSVLDQLASEPAPSHRPADWIWRRALRHYPDSAARYTYLAITVLATIVLYYELYVPGAVATKIIGDLGFSFGGYVMVSVIGNAVGAFGSLAAGLADRWGRANLVVVGLFVTAAIVLFGLPHAPNKAAYLVLFAVLSVVEGIMLVATPALIRDFSPQLGRASAMGFWTMGPVLGSLAVTEISSNTLDAHPQWRFQFYVCGIIGFVIAAIAFVGLRELSPALRDQLMVSVRDRELIEARAAGLDPADALRHQWRRLLRLDVLAPAFGISMFLFFYYIAVGFFVVYFVTVFGYSEARANSLANWYWGSNAIALVVAGVLSDRIRVRKPFMILGTAISLAAIGAFATLATRPQTSYYEFAAVMAVGAIGGGVAYCAWMASFTETVERHNPAATATGLALWGWTIRLVVAISLAGFTLAVTAVSTLVDQGTRVAAIVQQYPEQVGTIGAVSPGVLTTLAQHPTDQQAGAAAVSQLMRAGLAPDPTAAAARLQQLATAPVPPADLRYLSKHAGEVTRAKHDNPHQWQVWWWVCFAAQLVFVPTIFLLVGRWSPRRAREDAERHQALVRESLAQLHRESNTD</sequence>
<name>A0ABS6B896_9NOCA</name>
<feature type="transmembrane region" description="Helical" evidence="6">
    <location>
        <begin position="342"/>
        <end position="360"/>
    </location>
</feature>
<dbReference type="Gene3D" id="1.20.1250.20">
    <property type="entry name" value="MFS general substrate transporter like domains"/>
    <property type="match status" value="2"/>
</dbReference>
<evidence type="ECO:0000259" key="7">
    <source>
        <dbReference type="PROSITE" id="PS50850"/>
    </source>
</evidence>
<dbReference type="InterPro" id="IPR036259">
    <property type="entry name" value="MFS_trans_sf"/>
</dbReference>
<dbReference type="CDD" id="cd06174">
    <property type="entry name" value="MFS"/>
    <property type="match status" value="1"/>
</dbReference>
<keyword evidence="9" id="KW-1185">Reference proteome</keyword>
<dbReference type="InterPro" id="IPR020846">
    <property type="entry name" value="MFS_dom"/>
</dbReference>